<reference evidence="3" key="1">
    <citation type="submission" date="2014-11" db="EMBL/GenBank/DDBJ databases">
        <authorList>
            <person name="Otto D Thomas"/>
            <person name="Naeem Raeece"/>
        </authorList>
    </citation>
    <scope>NUCLEOTIDE SEQUENCE</scope>
</reference>
<feature type="domain" description="RNase NYN" evidence="2">
    <location>
        <begin position="1032"/>
        <end position="1190"/>
    </location>
</feature>
<feature type="region of interest" description="Disordered" evidence="1">
    <location>
        <begin position="1"/>
        <end position="24"/>
    </location>
</feature>
<feature type="region of interest" description="Disordered" evidence="1">
    <location>
        <begin position="742"/>
        <end position="777"/>
    </location>
</feature>
<accession>A0A0G4GLE2</accession>
<dbReference type="Pfam" id="PF11977">
    <property type="entry name" value="RNase_Zc3h12a"/>
    <property type="match status" value="1"/>
</dbReference>
<feature type="region of interest" description="Disordered" evidence="1">
    <location>
        <begin position="955"/>
        <end position="1014"/>
    </location>
</feature>
<dbReference type="GO" id="GO:0005634">
    <property type="term" value="C:nucleus"/>
    <property type="evidence" value="ECO:0007669"/>
    <property type="project" value="TreeGrafter"/>
</dbReference>
<dbReference type="PANTHER" id="PTHR12876:SF35">
    <property type="entry name" value="LD08718P-RELATED"/>
    <property type="match status" value="1"/>
</dbReference>
<evidence type="ECO:0000259" key="2">
    <source>
        <dbReference type="Pfam" id="PF11977"/>
    </source>
</evidence>
<feature type="region of interest" description="Disordered" evidence="1">
    <location>
        <begin position="589"/>
        <end position="616"/>
    </location>
</feature>
<dbReference type="VEuPathDB" id="CryptoDB:Cvel_22416"/>
<feature type="compositionally biased region" description="Basic and acidic residues" evidence="1">
    <location>
        <begin position="594"/>
        <end position="605"/>
    </location>
</feature>
<feature type="compositionally biased region" description="Low complexity" evidence="1">
    <location>
        <begin position="979"/>
        <end position="989"/>
    </location>
</feature>
<dbReference type="InterPro" id="IPR011990">
    <property type="entry name" value="TPR-like_helical_dom_sf"/>
</dbReference>
<dbReference type="PANTHER" id="PTHR12876">
    <property type="entry name" value="N4BP1-RELATED"/>
    <property type="match status" value="1"/>
</dbReference>
<organism evidence="3">
    <name type="scientific">Chromera velia CCMP2878</name>
    <dbReference type="NCBI Taxonomy" id="1169474"/>
    <lineage>
        <taxon>Eukaryota</taxon>
        <taxon>Sar</taxon>
        <taxon>Alveolata</taxon>
        <taxon>Colpodellida</taxon>
        <taxon>Chromeraceae</taxon>
        <taxon>Chromera</taxon>
    </lineage>
</organism>
<dbReference type="GO" id="GO:0036464">
    <property type="term" value="C:cytoplasmic ribonucleoprotein granule"/>
    <property type="evidence" value="ECO:0007669"/>
    <property type="project" value="TreeGrafter"/>
</dbReference>
<dbReference type="SUPFAM" id="SSF48452">
    <property type="entry name" value="TPR-like"/>
    <property type="match status" value="1"/>
</dbReference>
<protein>
    <recommendedName>
        <fullName evidence="2">RNase NYN domain-containing protein</fullName>
    </recommendedName>
</protein>
<gene>
    <name evidence="3" type="ORF">Cvel_22416</name>
</gene>
<dbReference type="Gene3D" id="1.25.40.10">
    <property type="entry name" value="Tetratricopeptide repeat domain"/>
    <property type="match status" value="1"/>
</dbReference>
<feature type="region of interest" description="Disordered" evidence="1">
    <location>
        <begin position="806"/>
        <end position="852"/>
    </location>
</feature>
<dbReference type="EMBL" id="CDMZ01001327">
    <property type="protein sequence ID" value="CEM30937.1"/>
    <property type="molecule type" value="Genomic_DNA"/>
</dbReference>
<dbReference type="InterPro" id="IPR051101">
    <property type="entry name" value="ZC3H12/N4BP1_RNase_Reg"/>
</dbReference>
<sequence length="1203" mass="128877">MPSGGLRQEEGGGSSSSSSSSSLTQDIRKLEIELHRALIGKGKTHLTPVKTVDAMWVKVHSTHLKPLLKGRPAGPIEDPEVTAKLQKNLRAVDEFMKKLERHLHQFCKENAISVEGPEASDQLKEARSYFKIIRGDICRYKATYLPPPQSEESSPFREAHQLYRDALRIQPDSGKAWNQIGALWIRKRPSEPFAVLFAHLKSVCASHPWRPNIEFIPLFLNEQIEGIERKARSATAKGVASATAALSEGAYPHVLTSGLRLHMRLFCKLQLDQSFNGVKETHIRSLERFSRGSFAKERERWERVFLHMAAVDVTALVSATRGRARPGVVNGGTQHRDEVSELPTGVIRASELDARGETALLAAELMLLRCAAVADSCRRLPSVLLASLCLNSLFVRDCIDQEGWDSFGGVLRSSLQRARAALCGCAGRLSVSLEMPEELRDEGGVASSWYGLRWDWGRLLSFRLGEDEVISSACSGGGLEEGGAEGKQVLCFVNPVSLLPPNLTSSDGKGGEILGEALNENDGLIGVWGMGMTTEGIEGIRGGCHENVETRGEQGGEEERECRGAGEESLAAWYGEDFAIDLGERPVAVSVSSPRDEEGERKMSLREGGGSRGLGVFETPHVDFEGADMNWAGGVSEDFGGSEGLMNLRLSIDSRGEYAGLGSAGRWGDSGLRESRDCEAGREEVVGAHYGREVGPSTDLMASYAAEPVGGLHGDSSDEDEEILIHASSSSAAAAVRASFHGGSFREGEREEGQETVLSATREEKREETGTDRESHYLHVAHNPAASPSDPGEQISTCLDIKETKTEQEFDPDVPPPGFSPRPSTAANEAEVPARRPRKDSGGATRIEEASEEISEACPAFVSISVDEDRPAPPEFVPAVQVARLLSLVSGWPEFASAMQAAVRQQGHATAAGDGPLASSANSATAFPSLSASPGRGGGAGKGLFRVDAAAVAAGSAAAGKTQRPSPSRDRRGGGRGRPVGVVPVSQSGAGFPPSGPEDEEPQRGRRGGGASAAVSGVVSGLSDGGGGRKFLVVIDGCNVALRHGGVGIGKGFFSCEGVRLALDYYLQRGHRAVAFVPDYILKGRKDPAKPEKDPSKIADKPLLLESLVKQGLVALTPPQDYDDSYSIKYAQTHDGCVVSNDLFRDFVQKAGGTQGQQDKRARDRAQRWVSSHVISFTFVGDEFIPNPDFVTPPERFSATLGP</sequence>
<dbReference type="Gene3D" id="3.40.50.11980">
    <property type="match status" value="1"/>
</dbReference>
<evidence type="ECO:0000313" key="3">
    <source>
        <dbReference type="EMBL" id="CEM30937.1"/>
    </source>
</evidence>
<dbReference type="InterPro" id="IPR021869">
    <property type="entry name" value="RNase_Zc3h12_NYN"/>
</dbReference>
<dbReference type="GO" id="GO:0004521">
    <property type="term" value="F:RNA endonuclease activity"/>
    <property type="evidence" value="ECO:0007669"/>
    <property type="project" value="TreeGrafter"/>
</dbReference>
<feature type="compositionally biased region" description="Basic and acidic residues" evidence="1">
    <location>
        <begin position="744"/>
        <end position="753"/>
    </location>
</feature>
<dbReference type="GO" id="GO:0003729">
    <property type="term" value="F:mRNA binding"/>
    <property type="evidence" value="ECO:0007669"/>
    <property type="project" value="TreeGrafter"/>
</dbReference>
<dbReference type="AlphaFoldDB" id="A0A0G4GLE2"/>
<feature type="compositionally biased region" description="Basic and acidic residues" evidence="1">
    <location>
        <begin position="761"/>
        <end position="777"/>
    </location>
</feature>
<proteinExistence type="predicted"/>
<name>A0A0G4GLE2_9ALVE</name>
<evidence type="ECO:0000256" key="1">
    <source>
        <dbReference type="SAM" id="MobiDB-lite"/>
    </source>
</evidence>
<feature type="compositionally biased region" description="Low complexity" evidence="1">
    <location>
        <begin position="955"/>
        <end position="966"/>
    </location>
</feature>